<reference evidence="2 3" key="1">
    <citation type="journal article" date="2024" name="J Genomics">
        <title>Draft genome sequencing and assembly of Favolaschia claudopus CIRM-BRFM 2984 isolated from oak limbs.</title>
        <authorList>
            <person name="Navarro D."/>
            <person name="Drula E."/>
            <person name="Chaduli D."/>
            <person name="Cazenave R."/>
            <person name="Ahrendt S."/>
            <person name="Wang J."/>
            <person name="Lipzen A."/>
            <person name="Daum C."/>
            <person name="Barry K."/>
            <person name="Grigoriev I.V."/>
            <person name="Favel A."/>
            <person name="Rosso M.N."/>
            <person name="Martin F."/>
        </authorList>
    </citation>
    <scope>NUCLEOTIDE SEQUENCE [LARGE SCALE GENOMIC DNA]</scope>
    <source>
        <strain evidence="2 3">CIRM-BRFM 2984</strain>
    </source>
</reference>
<dbReference type="SUPFAM" id="SSF52047">
    <property type="entry name" value="RNI-like"/>
    <property type="match status" value="1"/>
</dbReference>
<dbReference type="Gene3D" id="1.20.1280.50">
    <property type="match status" value="1"/>
</dbReference>
<gene>
    <name evidence="2" type="ORF">R3P38DRAFT_1630936</name>
</gene>
<keyword evidence="3" id="KW-1185">Reference proteome</keyword>
<dbReference type="InterPro" id="IPR036047">
    <property type="entry name" value="F-box-like_dom_sf"/>
</dbReference>
<dbReference type="Proteomes" id="UP001362999">
    <property type="component" value="Unassembled WGS sequence"/>
</dbReference>
<dbReference type="InterPro" id="IPR032675">
    <property type="entry name" value="LRR_dom_sf"/>
</dbReference>
<organism evidence="2 3">
    <name type="scientific">Favolaschia claudopus</name>
    <dbReference type="NCBI Taxonomy" id="2862362"/>
    <lineage>
        <taxon>Eukaryota</taxon>
        <taxon>Fungi</taxon>
        <taxon>Dikarya</taxon>
        <taxon>Basidiomycota</taxon>
        <taxon>Agaricomycotina</taxon>
        <taxon>Agaricomycetes</taxon>
        <taxon>Agaricomycetidae</taxon>
        <taxon>Agaricales</taxon>
        <taxon>Marasmiineae</taxon>
        <taxon>Mycenaceae</taxon>
        <taxon>Favolaschia</taxon>
    </lineage>
</organism>
<proteinExistence type="predicted"/>
<evidence type="ECO:0000313" key="3">
    <source>
        <dbReference type="Proteomes" id="UP001362999"/>
    </source>
</evidence>
<dbReference type="InterPro" id="IPR001810">
    <property type="entry name" value="F-box_dom"/>
</dbReference>
<dbReference type="Gene3D" id="3.80.10.10">
    <property type="entry name" value="Ribonuclease Inhibitor"/>
    <property type="match status" value="1"/>
</dbReference>
<dbReference type="EMBL" id="JAWWNJ010000007">
    <property type="protein sequence ID" value="KAK7051898.1"/>
    <property type="molecule type" value="Genomic_DNA"/>
</dbReference>
<sequence length="359" mass="40423">MLQYMEADRALLAETDTEIVEFKAQMSLLRQKIAGSEDTRKLVQGRLQSYKYPVLSLPNEIVSEIFLHFIPPYPHPAHPVAEDSPAVLARVCRKWREIALATPSLWRAITMSSAISKSALLWAERSRSCLLSIDGCGSGPFIMLPRDRWEYLKLRLGRDGPDISAISFPHLRSLQLTAQQSQQSRHSFTLRDVPLLRSVSLDYANSATIDLPWAQLNVFHMSNTRLSKCMPILRNSPRLERCVLHFWVQGPSDNPDSDILLPQLQSLYLRPFSTSLEALLRNLVAPALLRLALAENLIPADSVIDTIQSFISKSECKLQELNISYATISEASYRIAFPSIDKISVYPGKAPDFSSLEAF</sequence>
<accession>A0AAW0DJ44</accession>
<dbReference type="AlphaFoldDB" id="A0AAW0DJ44"/>
<name>A0AAW0DJ44_9AGAR</name>
<dbReference type="SUPFAM" id="SSF81383">
    <property type="entry name" value="F-box domain"/>
    <property type="match status" value="1"/>
</dbReference>
<evidence type="ECO:0000259" key="1">
    <source>
        <dbReference type="Pfam" id="PF12937"/>
    </source>
</evidence>
<protein>
    <submittedName>
        <fullName evidence="2">F-box domain-containing protein</fullName>
    </submittedName>
</protein>
<feature type="domain" description="F-box" evidence="1">
    <location>
        <begin position="55"/>
        <end position="110"/>
    </location>
</feature>
<evidence type="ECO:0000313" key="2">
    <source>
        <dbReference type="EMBL" id="KAK7051898.1"/>
    </source>
</evidence>
<comment type="caution">
    <text evidence="2">The sequence shown here is derived from an EMBL/GenBank/DDBJ whole genome shotgun (WGS) entry which is preliminary data.</text>
</comment>
<dbReference type="Pfam" id="PF12937">
    <property type="entry name" value="F-box-like"/>
    <property type="match status" value="1"/>
</dbReference>